<evidence type="ECO:0000256" key="1">
    <source>
        <dbReference type="ARBA" id="ARBA00004651"/>
    </source>
</evidence>
<evidence type="ECO:0000256" key="9">
    <source>
        <dbReference type="RuleBase" id="RU363032"/>
    </source>
</evidence>
<comment type="caution">
    <text evidence="12">The sequence shown here is derived from an EMBL/GenBank/DDBJ whole genome shotgun (WGS) entry which is preliminary data.</text>
</comment>
<comment type="similarity">
    <text evidence="9">Belongs to the binding-protein-dependent transport system permease family.</text>
</comment>
<dbReference type="PROSITE" id="PS50928">
    <property type="entry name" value="ABC_TM1"/>
    <property type="match status" value="1"/>
</dbReference>
<evidence type="ECO:0000313" key="13">
    <source>
        <dbReference type="Proteomes" id="UP001239462"/>
    </source>
</evidence>
<comment type="subunit">
    <text evidence="2">The complex is composed of two ATP-binding proteins (CysA), two transmembrane proteins (CysT and CysW) and a solute-binding protein (CysP).</text>
</comment>
<evidence type="ECO:0000256" key="3">
    <source>
        <dbReference type="ARBA" id="ARBA00022448"/>
    </source>
</evidence>
<dbReference type="Gene3D" id="1.10.3720.10">
    <property type="entry name" value="MetI-like"/>
    <property type="match status" value="1"/>
</dbReference>
<dbReference type="PANTHER" id="PTHR30406">
    <property type="entry name" value="SULFATE TRANSPORT SYSTEM PERMEASE PROTEIN"/>
    <property type="match status" value="1"/>
</dbReference>
<evidence type="ECO:0000256" key="4">
    <source>
        <dbReference type="ARBA" id="ARBA00022692"/>
    </source>
</evidence>
<sequence>MSQSDSAEATAFSSTTPTPSHQTKSVAATPDDASKSRVRKRSDAPFFIVMSGISATFILLIVLLLVADLRFTSLSDFRDALSKPEIIAATRLTITSCSVAAILSLWVAVPLGYLLSRYRFPLRWLIDTIVDIPIVLPPLVLGLSLLILFHQPIGDWQLERFLGDRGFSVTYRWPAVVLAQFSVACAFAVRTMRVTFDQIDPRTEDVARTLGCTRGQAFLTVTLPQARRGMIAATTIAWARSLGEFGPILVFAGATRMRTEVLSTTVFLELSVGELDSAVAVSLLMVAMAIVVLLILRLLGTGLNT</sequence>
<dbReference type="InterPro" id="IPR000515">
    <property type="entry name" value="MetI-like"/>
</dbReference>
<keyword evidence="7 9" id="KW-0472">Membrane</keyword>
<comment type="subcellular location">
    <subcellularLocation>
        <location evidence="1 9">Cell membrane</location>
        <topology evidence="1 9">Multi-pass membrane protein</topology>
    </subcellularLocation>
</comment>
<keyword evidence="13" id="KW-1185">Reference proteome</keyword>
<evidence type="ECO:0000256" key="8">
    <source>
        <dbReference type="ARBA" id="ARBA00025323"/>
    </source>
</evidence>
<dbReference type="InterPro" id="IPR035906">
    <property type="entry name" value="MetI-like_sf"/>
</dbReference>
<evidence type="ECO:0000256" key="6">
    <source>
        <dbReference type="ARBA" id="ARBA00023032"/>
    </source>
</evidence>
<evidence type="ECO:0000256" key="7">
    <source>
        <dbReference type="ARBA" id="ARBA00023136"/>
    </source>
</evidence>
<evidence type="ECO:0000313" key="12">
    <source>
        <dbReference type="EMBL" id="MDM4014079.1"/>
    </source>
</evidence>
<feature type="compositionally biased region" description="Low complexity" evidence="10">
    <location>
        <begin position="1"/>
        <end position="20"/>
    </location>
</feature>
<dbReference type="InterPro" id="IPR005667">
    <property type="entry name" value="Sulph_transpt2"/>
</dbReference>
<feature type="transmembrane region" description="Helical" evidence="9">
    <location>
        <begin position="277"/>
        <end position="299"/>
    </location>
</feature>
<dbReference type="PANTHER" id="PTHR30406:SF8">
    <property type="entry name" value="SULFATE TRANSPORT SYSTEM PERMEASE PROTEIN CYST"/>
    <property type="match status" value="1"/>
</dbReference>
<dbReference type="SUPFAM" id="SSF161098">
    <property type="entry name" value="MetI-like"/>
    <property type="match status" value="1"/>
</dbReference>
<feature type="transmembrane region" description="Helical" evidence="9">
    <location>
        <begin position="128"/>
        <end position="151"/>
    </location>
</feature>
<feature type="domain" description="ABC transmembrane type-1" evidence="11">
    <location>
        <begin position="90"/>
        <end position="296"/>
    </location>
</feature>
<dbReference type="Proteomes" id="UP001239462">
    <property type="component" value="Unassembled WGS sequence"/>
</dbReference>
<gene>
    <name evidence="12" type="ORF">QTN89_01470</name>
</gene>
<evidence type="ECO:0000256" key="5">
    <source>
        <dbReference type="ARBA" id="ARBA00022989"/>
    </source>
</evidence>
<keyword evidence="5 9" id="KW-1133">Transmembrane helix</keyword>
<evidence type="ECO:0000256" key="2">
    <source>
        <dbReference type="ARBA" id="ARBA00011779"/>
    </source>
</evidence>
<dbReference type="Pfam" id="PF00528">
    <property type="entry name" value="BPD_transp_1"/>
    <property type="match status" value="1"/>
</dbReference>
<dbReference type="RefSeq" id="WP_289161816.1">
    <property type="nucleotide sequence ID" value="NZ_JASZZN010000001.1"/>
</dbReference>
<dbReference type="EMBL" id="JASZZN010000001">
    <property type="protein sequence ID" value="MDM4014079.1"/>
    <property type="molecule type" value="Genomic_DNA"/>
</dbReference>
<name>A0ABT7PC62_9BACT</name>
<evidence type="ECO:0000259" key="11">
    <source>
        <dbReference type="PROSITE" id="PS50928"/>
    </source>
</evidence>
<keyword evidence="4 9" id="KW-0812">Transmembrane</keyword>
<comment type="function">
    <text evidence="8">Part of the ABC transporter complex CysAWTP (TC 3.A.1.6.1) involved in sulfate/thiosulfate import. Probably responsible for the translocation of the substrate across the membrane.</text>
</comment>
<reference evidence="12 13" key="1">
    <citation type="submission" date="2023-06" db="EMBL/GenBank/DDBJ databases">
        <title>Roseiconus lacunae JC819 isolated from Gulf of Mannar region, Tamil Nadu.</title>
        <authorList>
            <person name="Pk S."/>
            <person name="Ch S."/>
            <person name="Ch V.R."/>
        </authorList>
    </citation>
    <scope>NUCLEOTIDE SEQUENCE [LARGE SCALE GENOMIC DNA]</scope>
    <source>
        <strain evidence="12 13">JC819</strain>
    </source>
</reference>
<evidence type="ECO:0000256" key="10">
    <source>
        <dbReference type="SAM" id="MobiDB-lite"/>
    </source>
</evidence>
<keyword evidence="3 9" id="KW-0813">Transport</keyword>
<feature type="region of interest" description="Disordered" evidence="10">
    <location>
        <begin position="1"/>
        <end position="36"/>
    </location>
</feature>
<organism evidence="12 13">
    <name type="scientific">Roseiconus lacunae</name>
    <dbReference type="NCBI Taxonomy" id="2605694"/>
    <lineage>
        <taxon>Bacteria</taxon>
        <taxon>Pseudomonadati</taxon>
        <taxon>Planctomycetota</taxon>
        <taxon>Planctomycetia</taxon>
        <taxon>Pirellulales</taxon>
        <taxon>Pirellulaceae</taxon>
        <taxon>Roseiconus</taxon>
    </lineage>
</organism>
<keyword evidence="6" id="KW-0764">Sulfate transport</keyword>
<proteinExistence type="inferred from homology"/>
<accession>A0ABT7PC62</accession>
<feature type="transmembrane region" description="Helical" evidence="9">
    <location>
        <begin position="44"/>
        <end position="66"/>
    </location>
</feature>
<dbReference type="CDD" id="cd06261">
    <property type="entry name" value="TM_PBP2"/>
    <property type="match status" value="1"/>
</dbReference>
<feature type="transmembrane region" description="Helical" evidence="9">
    <location>
        <begin position="237"/>
        <end position="257"/>
    </location>
</feature>
<protein>
    <submittedName>
        <fullName evidence="12">ABC transporter permease</fullName>
    </submittedName>
</protein>
<feature type="transmembrane region" description="Helical" evidence="9">
    <location>
        <begin position="171"/>
        <end position="189"/>
    </location>
</feature>
<feature type="transmembrane region" description="Helical" evidence="9">
    <location>
        <begin position="86"/>
        <end position="116"/>
    </location>
</feature>